<evidence type="ECO:0000256" key="3">
    <source>
        <dbReference type="ARBA" id="ARBA00019242"/>
    </source>
</evidence>
<protein>
    <recommendedName>
        <fullName evidence="3">Lipid droplet-associated hydrolase</fullName>
        <ecNumber evidence="7">3.1.1.13</ecNumber>
    </recommendedName>
    <alternativeName>
        <fullName evidence="6">Lipid droplet-associated serine hydrolase</fullName>
    </alternativeName>
</protein>
<dbReference type="GO" id="GO:0004771">
    <property type="term" value="F:sterol ester esterase activity"/>
    <property type="evidence" value="ECO:0007669"/>
    <property type="project" value="UniProtKB-EC"/>
</dbReference>
<dbReference type="PANTHER" id="PTHR13390:SF0">
    <property type="entry name" value="LIPID DROPLET-ASSOCIATED HYDROLASE"/>
    <property type="match status" value="1"/>
</dbReference>
<dbReference type="AlphaFoldDB" id="A0AAW1V2U7"/>
<evidence type="ECO:0000256" key="6">
    <source>
        <dbReference type="ARBA" id="ARBA00031924"/>
    </source>
</evidence>
<dbReference type="GO" id="GO:0005811">
    <property type="term" value="C:lipid droplet"/>
    <property type="evidence" value="ECO:0007669"/>
    <property type="project" value="UniProtKB-SubCell"/>
</dbReference>
<dbReference type="Gene3D" id="3.40.50.1820">
    <property type="entry name" value="alpha/beta hydrolase"/>
    <property type="match status" value="1"/>
</dbReference>
<reference evidence="10 11" key="1">
    <citation type="submission" date="2023-03" db="EMBL/GenBank/DDBJ databases">
        <title>Genome insight into feeding habits of ladybird beetles.</title>
        <authorList>
            <person name="Li H.-S."/>
            <person name="Huang Y.-H."/>
            <person name="Pang H."/>
        </authorList>
    </citation>
    <scope>NUCLEOTIDE SEQUENCE [LARGE SCALE GENOMIC DNA]</scope>
    <source>
        <strain evidence="10">SYSU_2023b</strain>
        <tissue evidence="10">Whole body</tissue>
    </source>
</reference>
<comment type="similarity">
    <text evidence="2">Belongs to the AB hydrolase superfamily. LDAH family.</text>
</comment>
<evidence type="ECO:0000313" key="11">
    <source>
        <dbReference type="Proteomes" id="UP001431783"/>
    </source>
</evidence>
<keyword evidence="11" id="KW-1185">Reference proteome</keyword>
<dbReference type="InterPro" id="IPR019363">
    <property type="entry name" value="LDAH"/>
</dbReference>
<keyword evidence="5" id="KW-0378">Hydrolase</keyword>
<dbReference type="EC" id="3.1.1.13" evidence="7"/>
<keyword evidence="9" id="KW-0812">Transmembrane</keyword>
<keyword evidence="4" id="KW-0551">Lipid droplet</keyword>
<evidence type="ECO:0000256" key="9">
    <source>
        <dbReference type="SAM" id="Phobius"/>
    </source>
</evidence>
<proteinExistence type="inferred from homology"/>
<dbReference type="Pfam" id="PF10230">
    <property type="entry name" value="LIDHydrolase"/>
    <property type="match status" value="1"/>
</dbReference>
<evidence type="ECO:0000256" key="7">
    <source>
        <dbReference type="ARBA" id="ARBA00039150"/>
    </source>
</evidence>
<evidence type="ECO:0000313" key="10">
    <source>
        <dbReference type="EMBL" id="KAK9887683.1"/>
    </source>
</evidence>
<evidence type="ECO:0000256" key="8">
    <source>
        <dbReference type="ARBA" id="ARBA00049527"/>
    </source>
</evidence>
<gene>
    <name evidence="10" type="ORF">WA026_000005</name>
</gene>
<dbReference type="InterPro" id="IPR029058">
    <property type="entry name" value="AB_hydrolase_fold"/>
</dbReference>
<feature type="transmembrane region" description="Helical" evidence="9">
    <location>
        <begin position="166"/>
        <end position="186"/>
    </location>
</feature>
<organism evidence="10 11">
    <name type="scientific">Henosepilachna vigintioctopunctata</name>
    <dbReference type="NCBI Taxonomy" id="420089"/>
    <lineage>
        <taxon>Eukaryota</taxon>
        <taxon>Metazoa</taxon>
        <taxon>Ecdysozoa</taxon>
        <taxon>Arthropoda</taxon>
        <taxon>Hexapoda</taxon>
        <taxon>Insecta</taxon>
        <taxon>Pterygota</taxon>
        <taxon>Neoptera</taxon>
        <taxon>Endopterygota</taxon>
        <taxon>Coleoptera</taxon>
        <taxon>Polyphaga</taxon>
        <taxon>Cucujiformia</taxon>
        <taxon>Coccinelloidea</taxon>
        <taxon>Coccinellidae</taxon>
        <taxon>Epilachninae</taxon>
        <taxon>Epilachnini</taxon>
        <taxon>Henosepilachna</taxon>
    </lineage>
</organism>
<keyword evidence="9" id="KW-1133">Transmembrane helix</keyword>
<evidence type="ECO:0000256" key="5">
    <source>
        <dbReference type="ARBA" id="ARBA00022801"/>
    </source>
</evidence>
<name>A0AAW1V2U7_9CUCU</name>
<sequence length="298" mass="34636">MNKMQEGFVNINNVPTHVTTFGRWITDKPETNESEEIILIIPANNGSTGFYRAFMKILHSKYHCPVWIIANSGQDIPPSGRVPENTLGLKEQVKQKVSFFEKYIPEFSKVHLIGHSVGCHMVLELLKEPSIEQRVLKAYLLFPLIERLSEGKKGISLKKYKNFQPILIFFAWLFFVLPFTISGFLLKMCGIPEKDIPFIIATCNPKVLKQVLFVANEEIEQIKERDNEVIKKNINKIRMLYEKNDGWFPNTCFSELKSDFPQLKLELSNFKHAFYLQTSMEVADVVSKWMSEDNKRYY</sequence>
<evidence type="ECO:0000256" key="2">
    <source>
        <dbReference type="ARBA" id="ARBA00008300"/>
    </source>
</evidence>
<dbReference type="GO" id="GO:0019915">
    <property type="term" value="P:lipid storage"/>
    <property type="evidence" value="ECO:0007669"/>
    <property type="project" value="InterPro"/>
</dbReference>
<accession>A0AAW1V2U7</accession>
<dbReference type="EMBL" id="JARQZJ010000121">
    <property type="protein sequence ID" value="KAK9887683.1"/>
    <property type="molecule type" value="Genomic_DNA"/>
</dbReference>
<dbReference type="PANTHER" id="PTHR13390">
    <property type="entry name" value="LIPASE"/>
    <property type="match status" value="1"/>
</dbReference>
<evidence type="ECO:0000256" key="1">
    <source>
        <dbReference type="ARBA" id="ARBA00004502"/>
    </source>
</evidence>
<dbReference type="Proteomes" id="UP001431783">
    <property type="component" value="Unassembled WGS sequence"/>
</dbReference>
<comment type="caution">
    <text evidence="10">The sequence shown here is derived from an EMBL/GenBank/DDBJ whole genome shotgun (WGS) entry which is preliminary data.</text>
</comment>
<keyword evidence="9" id="KW-0472">Membrane</keyword>
<dbReference type="SUPFAM" id="SSF53474">
    <property type="entry name" value="alpha/beta-Hydrolases"/>
    <property type="match status" value="1"/>
</dbReference>
<evidence type="ECO:0000256" key="4">
    <source>
        <dbReference type="ARBA" id="ARBA00022677"/>
    </source>
</evidence>
<comment type="subcellular location">
    <subcellularLocation>
        <location evidence="1">Lipid droplet</location>
    </subcellularLocation>
</comment>
<comment type="catalytic activity">
    <reaction evidence="8">
        <text>a cholesterol ester + H2O = cholesterol + a fatty acid + H(+)</text>
        <dbReference type="Rhea" id="RHEA:36403"/>
        <dbReference type="ChEBI" id="CHEBI:15377"/>
        <dbReference type="ChEBI" id="CHEBI:15378"/>
        <dbReference type="ChEBI" id="CHEBI:16113"/>
        <dbReference type="ChEBI" id="CHEBI:17002"/>
        <dbReference type="ChEBI" id="CHEBI:28868"/>
        <dbReference type="EC" id="3.1.1.13"/>
    </reaction>
    <physiologicalReaction direction="left-to-right" evidence="8">
        <dbReference type="Rhea" id="RHEA:36404"/>
    </physiologicalReaction>
</comment>